<proteinExistence type="predicted"/>
<comment type="caution">
    <text evidence="4">The sequence shown here is derived from an EMBL/GenBank/DDBJ whole genome shotgun (WGS) entry which is preliminary data.</text>
</comment>
<evidence type="ECO:0000256" key="1">
    <source>
        <dbReference type="SAM" id="MobiDB-lite"/>
    </source>
</evidence>
<keyword evidence="2" id="KW-0812">Transmembrane</keyword>
<dbReference type="Proteomes" id="UP000307943">
    <property type="component" value="Unassembled WGS sequence"/>
</dbReference>
<dbReference type="RefSeq" id="WP_139601097.1">
    <property type="nucleotide sequence ID" value="NZ_VDCQ01000005.1"/>
</dbReference>
<feature type="compositionally biased region" description="Gly residues" evidence="1">
    <location>
        <begin position="221"/>
        <end position="232"/>
    </location>
</feature>
<dbReference type="OrthoDB" id="9782754at2"/>
<dbReference type="InterPro" id="IPR021997">
    <property type="entry name" value="SporV_AA"/>
</dbReference>
<evidence type="ECO:0000256" key="2">
    <source>
        <dbReference type="SAM" id="Phobius"/>
    </source>
</evidence>
<protein>
    <submittedName>
        <fullName evidence="4">Stage V sporulation protein AA</fullName>
    </submittedName>
</protein>
<dbReference type="InterPro" id="IPR038548">
    <property type="entry name" value="SporV_AA_N_sf"/>
</dbReference>
<dbReference type="Gene3D" id="2.60.480.10">
    <property type="entry name" value="eubacterium ventriosum atcc domain"/>
    <property type="match status" value="1"/>
</dbReference>
<dbReference type="EMBL" id="VDCQ01000005">
    <property type="protein sequence ID" value="TNJ67384.1"/>
    <property type="molecule type" value="Genomic_DNA"/>
</dbReference>
<keyword evidence="2" id="KW-1133">Transmembrane helix</keyword>
<feature type="region of interest" description="Disordered" evidence="1">
    <location>
        <begin position="206"/>
        <end position="232"/>
    </location>
</feature>
<evidence type="ECO:0000313" key="5">
    <source>
        <dbReference type="Proteomes" id="UP000307943"/>
    </source>
</evidence>
<evidence type="ECO:0000259" key="3">
    <source>
        <dbReference type="Pfam" id="PF12164"/>
    </source>
</evidence>
<feature type="transmembrane region" description="Helical" evidence="2">
    <location>
        <begin position="101"/>
        <end position="121"/>
    </location>
</feature>
<feature type="domain" description="Stage V sporulation protein AA" evidence="3">
    <location>
        <begin position="8"/>
        <end position="94"/>
    </location>
</feature>
<feature type="transmembrane region" description="Helical" evidence="2">
    <location>
        <begin position="147"/>
        <end position="165"/>
    </location>
</feature>
<keyword evidence="2" id="KW-0472">Membrane</keyword>
<dbReference type="AlphaFoldDB" id="A0A5C4TE48"/>
<gene>
    <name evidence="4" type="ORF">FE784_05360</name>
</gene>
<organism evidence="4 5">
    <name type="scientific">Paenibacillus hemerocallicola</name>
    <dbReference type="NCBI Taxonomy" id="1172614"/>
    <lineage>
        <taxon>Bacteria</taxon>
        <taxon>Bacillati</taxon>
        <taxon>Bacillota</taxon>
        <taxon>Bacilli</taxon>
        <taxon>Bacillales</taxon>
        <taxon>Paenibacillaceae</taxon>
        <taxon>Paenibacillus</taxon>
    </lineage>
</organism>
<evidence type="ECO:0000313" key="4">
    <source>
        <dbReference type="EMBL" id="TNJ67384.1"/>
    </source>
</evidence>
<accession>A0A5C4TE48</accession>
<dbReference type="Pfam" id="PF12164">
    <property type="entry name" value="SporV_AA"/>
    <property type="match status" value="1"/>
</dbReference>
<keyword evidence="5" id="KW-1185">Reference proteome</keyword>
<name>A0A5C4TE48_9BACL</name>
<reference evidence="4 5" key="1">
    <citation type="submission" date="2019-05" db="EMBL/GenBank/DDBJ databases">
        <title>We sequenced the genome of Paenibacillus hemerocallicola KCTC 33185 for further insight into its adaptation and study the phylogeny of Paenibacillus.</title>
        <authorList>
            <person name="Narsing Rao M.P."/>
        </authorList>
    </citation>
    <scope>NUCLEOTIDE SEQUENCE [LARGE SCALE GENOMIC DNA]</scope>
    <source>
        <strain evidence="4 5">KCTC 33185</strain>
    </source>
</reference>
<sequence length="232" mass="26152">MERAFTPTLYIRLRKRASVAPGETVTLGRVAQLLADPDMERTLLELPLFKPAELDGNIVLIDMMHIVKTIRSVYPQLKVEYFGEPHVLVDVQTKARPPNRVALAIVWLLLFVGSGLAIMNFHEDVSMLEVHQRLYEMITGRWSEHPYWLQIPYSFGLGAGMVLFFNQLFKKRFNEEPSPLEVEMFSYQESLNHYVITEEYKKMLHSASSEPPAGVPDGNKDGGSGTNGGGSA</sequence>